<evidence type="ECO:0000313" key="2">
    <source>
        <dbReference type="Proteomes" id="UP000004528"/>
    </source>
</evidence>
<organism evidence="1 2">
    <name type="scientific">Weissella paramesenteroides ATCC 33313</name>
    <dbReference type="NCBI Taxonomy" id="585506"/>
    <lineage>
        <taxon>Bacteria</taxon>
        <taxon>Bacillati</taxon>
        <taxon>Bacillota</taxon>
        <taxon>Bacilli</taxon>
        <taxon>Lactobacillales</taxon>
        <taxon>Lactobacillaceae</taxon>
        <taxon>Weissella</taxon>
    </lineage>
</organism>
<evidence type="ECO:0000313" key="1">
    <source>
        <dbReference type="EMBL" id="EER74954.1"/>
    </source>
</evidence>
<accession>C5RAA0</accession>
<sequence length="70" mass="8191">MIINKQKGANVMYLHVAVKKAKESGKGFTRQSYITKRESAKESDNTVWFYPTNSIVGIWFRWTKKTCPKY</sequence>
<dbReference type="HOGENOM" id="CLU_2756810_0_0_9"/>
<dbReference type="AlphaFoldDB" id="C5RAA0"/>
<dbReference type="Proteomes" id="UP000004528">
    <property type="component" value="Unassembled WGS sequence"/>
</dbReference>
<name>C5RAA0_WEIPA</name>
<dbReference type="EMBL" id="ACKU01000012">
    <property type="protein sequence ID" value="EER74954.1"/>
    <property type="molecule type" value="Genomic_DNA"/>
</dbReference>
<reference evidence="1 2" key="1">
    <citation type="submission" date="2009-04" db="EMBL/GenBank/DDBJ databases">
        <authorList>
            <person name="Qin X."/>
            <person name="Bachman B."/>
            <person name="Battles P."/>
            <person name="Bell A."/>
            <person name="Bess C."/>
            <person name="Bickham C."/>
            <person name="Chaboub L."/>
            <person name="Chen D."/>
            <person name="Coyle M."/>
            <person name="Deiros D.R."/>
            <person name="Dinh H."/>
            <person name="Forbes L."/>
            <person name="Fowler G."/>
            <person name="Francisco L."/>
            <person name="Fu Q."/>
            <person name="Gubbala S."/>
            <person name="Hale W."/>
            <person name="Han Y."/>
            <person name="Hemphill L."/>
            <person name="Highlander S.K."/>
            <person name="Hirani K."/>
            <person name="Hogues M."/>
            <person name="Jackson L."/>
            <person name="Jakkamsetti A."/>
            <person name="Javaid M."/>
            <person name="Jiang H."/>
            <person name="Korchina V."/>
            <person name="Kovar C."/>
            <person name="Lara F."/>
            <person name="Lee S."/>
            <person name="Mata R."/>
            <person name="Mathew T."/>
            <person name="Moen C."/>
            <person name="Morales K."/>
            <person name="Munidasa M."/>
            <person name="Nazareth L."/>
            <person name="Ngo R."/>
            <person name="Nguyen L."/>
            <person name="Okwuonu G."/>
            <person name="Ongeri F."/>
            <person name="Patil S."/>
            <person name="Petrosino J."/>
            <person name="Pham C."/>
            <person name="Pham P."/>
            <person name="Pu L.-L."/>
            <person name="Puazo M."/>
            <person name="Raj R."/>
            <person name="Reid J."/>
            <person name="Rouhana J."/>
            <person name="Saada N."/>
            <person name="Shang Y."/>
            <person name="Simmons D."/>
            <person name="Thornton R."/>
            <person name="Warren J."/>
            <person name="Weissenberger G."/>
            <person name="Zhang J."/>
            <person name="Zhang L."/>
            <person name="Zhou C."/>
            <person name="Zhu D."/>
            <person name="Muzny D."/>
            <person name="Worley K."/>
            <person name="Gibbs R."/>
        </authorList>
    </citation>
    <scope>NUCLEOTIDE SEQUENCE [LARGE SCALE GENOMIC DNA]</scope>
    <source>
        <strain evidence="1 2">ATCC 33313</strain>
    </source>
</reference>
<gene>
    <name evidence="1" type="ORF">HMPREF0877_0895</name>
</gene>
<protein>
    <submittedName>
        <fullName evidence="1">Uncharacterized protein</fullName>
    </submittedName>
</protein>
<proteinExistence type="predicted"/>
<keyword evidence="2" id="KW-1185">Reference proteome</keyword>
<comment type="caution">
    <text evidence="1">The sequence shown here is derived from an EMBL/GenBank/DDBJ whole genome shotgun (WGS) entry which is preliminary data.</text>
</comment>